<organism evidence="1 2">
    <name type="scientific">Pendulispora rubella</name>
    <dbReference type="NCBI Taxonomy" id="2741070"/>
    <lineage>
        <taxon>Bacteria</taxon>
        <taxon>Pseudomonadati</taxon>
        <taxon>Myxococcota</taxon>
        <taxon>Myxococcia</taxon>
        <taxon>Myxococcales</taxon>
        <taxon>Sorangiineae</taxon>
        <taxon>Pendulisporaceae</taxon>
        <taxon>Pendulispora</taxon>
    </lineage>
</organism>
<proteinExistence type="predicted"/>
<name>A0ABZ2KW18_9BACT</name>
<dbReference type="EMBL" id="CP089983">
    <property type="protein sequence ID" value="WXB01499.1"/>
    <property type="molecule type" value="Genomic_DNA"/>
</dbReference>
<evidence type="ECO:0000313" key="2">
    <source>
        <dbReference type="Proteomes" id="UP001374803"/>
    </source>
</evidence>
<dbReference type="RefSeq" id="WP_394831114.1">
    <property type="nucleotide sequence ID" value="NZ_CP089929.1"/>
</dbReference>
<reference evidence="1" key="1">
    <citation type="submission" date="2021-12" db="EMBL/GenBank/DDBJ databases">
        <title>Discovery of the Pendulisporaceae a myxobacterial family with distinct sporulation behavior and unique specialized metabolism.</title>
        <authorList>
            <person name="Garcia R."/>
            <person name="Popoff A."/>
            <person name="Bader C.D."/>
            <person name="Loehr J."/>
            <person name="Walesch S."/>
            <person name="Walt C."/>
            <person name="Boldt J."/>
            <person name="Bunk B."/>
            <person name="Haeckl F.J.F.P.J."/>
            <person name="Gunesch A.P."/>
            <person name="Birkelbach J."/>
            <person name="Nuebel U."/>
            <person name="Pietschmann T."/>
            <person name="Bach T."/>
            <person name="Mueller R."/>
        </authorList>
    </citation>
    <scope>NUCLEOTIDE SEQUENCE</scope>
    <source>
        <strain evidence="1">MSr11367</strain>
    </source>
</reference>
<dbReference type="Proteomes" id="UP001374803">
    <property type="component" value="Chromosome"/>
</dbReference>
<accession>A0ABZ2KW18</accession>
<evidence type="ECO:0000313" key="1">
    <source>
        <dbReference type="EMBL" id="WXB01499.1"/>
    </source>
</evidence>
<protein>
    <submittedName>
        <fullName evidence="1">Uncharacterized protein</fullName>
    </submittedName>
</protein>
<sequence length="103" mass="11638">MPSKSLDPAFVTVLTSWFNLDSVDMGDKEELIATANVAAIDLARRYLRKNSSLAPLVSEIEESISSWRPDFVAQIINATSVDWLADDEYENTLREIVQRCCRD</sequence>
<keyword evidence="2" id="KW-1185">Reference proteome</keyword>
<gene>
    <name evidence="1" type="ORF">LVJ94_31840</name>
</gene>